<dbReference type="STRING" id="1073090.A0A1L9SVS6"/>
<dbReference type="GO" id="GO:0008270">
    <property type="term" value="F:zinc ion binding"/>
    <property type="evidence" value="ECO:0007669"/>
    <property type="project" value="InterPro"/>
</dbReference>
<sequence>MQGYTDPDVDTQNHPRPDPSKGNNRAARKTDFSEIVRNQILCAKRTAQACDRCKVNKLKCDTNPDGCTNCTRMNQQCFVTDRITGETAVRGALRQVQACNDRLQAENQRLTLLNRPAGGGEFPTTA</sequence>
<protein>
    <recommendedName>
        <fullName evidence="6">Zn(2)-C6 fungal-type domain-containing protein</fullName>
    </recommendedName>
</protein>
<dbReference type="PROSITE" id="PS50048">
    <property type="entry name" value="ZN2_CY6_FUNGAL_2"/>
    <property type="match status" value="1"/>
</dbReference>
<dbReference type="GO" id="GO:0000981">
    <property type="term" value="F:DNA-binding transcription factor activity, RNA polymerase II-specific"/>
    <property type="evidence" value="ECO:0007669"/>
    <property type="project" value="InterPro"/>
</dbReference>
<dbReference type="CDD" id="cd00067">
    <property type="entry name" value="GAL4"/>
    <property type="match status" value="1"/>
</dbReference>
<dbReference type="SMART" id="SM00066">
    <property type="entry name" value="GAL4"/>
    <property type="match status" value="1"/>
</dbReference>
<evidence type="ECO:0000313" key="8">
    <source>
        <dbReference type="Proteomes" id="UP000184188"/>
    </source>
</evidence>
<keyword evidence="2" id="KW-0238">DNA-binding</keyword>
<evidence type="ECO:0000256" key="2">
    <source>
        <dbReference type="ARBA" id="ARBA00023125"/>
    </source>
</evidence>
<gene>
    <name evidence="7" type="ORF">ASPZODRAFT_138396</name>
</gene>
<keyword evidence="4" id="KW-0539">Nucleus</keyword>
<dbReference type="Proteomes" id="UP000184188">
    <property type="component" value="Unassembled WGS sequence"/>
</dbReference>
<dbReference type="PROSITE" id="PS00463">
    <property type="entry name" value="ZN2_CY6_FUNGAL_1"/>
    <property type="match status" value="1"/>
</dbReference>
<dbReference type="SUPFAM" id="SSF57701">
    <property type="entry name" value="Zn2/Cys6 DNA-binding domain"/>
    <property type="match status" value="1"/>
</dbReference>
<evidence type="ECO:0000256" key="4">
    <source>
        <dbReference type="ARBA" id="ARBA00023242"/>
    </source>
</evidence>
<dbReference type="InterPro" id="IPR001138">
    <property type="entry name" value="Zn2Cys6_DnaBD"/>
</dbReference>
<dbReference type="Pfam" id="PF00172">
    <property type="entry name" value="Zn_clus"/>
    <property type="match status" value="1"/>
</dbReference>
<dbReference type="InterPro" id="IPR036864">
    <property type="entry name" value="Zn2-C6_fun-type_DNA-bd_sf"/>
</dbReference>
<dbReference type="RefSeq" id="XP_022585799.1">
    <property type="nucleotide sequence ID" value="XM_022724448.1"/>
</dbReference>
<feature type="region of interest" description="Disordered" evidence="5">
    <location>
        <begin position="1"/>
        <end position="30"/>
    </location>
</feature>
<dbReference type="OrthoDB" id="4151048at2759"/>
<dbReference type="GO" id="GO:0003677">
    <property type="term" value="F:DNA binding"/>
    <property type="evidence" value="ECO:0007669"/>
    <property type="project" value="UniProtKB-KW"/>
</dbReference>
<keyword evidence="3" id="KW-0804">Transcription</keyword>
<dbReference type="GeneID" id="34610913"/>
<name>A0A1L9SVS6_9EURO</name>
<keyword evidence="1" id="KW-0805">Transcription regulation</keyword>
<organism evidence="7 8">
    <name type="scientific">Penicilliopsis zonata CBS 506.65</name>
    <dbReference type="NCBI Taxonomy" id="1073090"/>
    <lineage>
        <taxon>Eukaryota</taxon>
        <taxon>Fungi</taxon>
        <taxon>Dikarya</taxon>
        <taxon>Ascomycota</taxon>
        <taxon>Pezizomycotina</taxon>
        <taxon>Eurotiomycetes</taxon>
        <taxon>Eurotiomycetidae</taxon>
        <taxon>Eurotiales</taxon>
        <taxon>Aspergillaceae</taxon>
        <taxon>Penicilliopsis</taxon>
    </lineage>
</organism>
<accession>A0A1L9SVS6</accession>
<evidence type="ECO:0000256" key="1">
    <source>
        <dbReference type="ARBA" id="ARBA00023015"/>
    </source>
</evidence>
<evidence type="ECO:0000256" key="3">
    <source>
        <dbReference type="ARBA" id="ARBA00023163"/>
    </source>
</evidence>
<evidence type="ECO:0000259" key="6">
    <source>
        <dbReference type="PROSITE" id="PS50048"/>
    </source>
</evidence>
<dbReference type="VEuPathDB" id="FungiDB:ASPZODRAFT_138396"/>
<keyword evidence="8" id="KW-1185">Reference proteome</keyword>
<dbReference type="AlphaFoldDB" id="A0A1L9SVS6"/>
<evidence type="ECO:0000313" key="7">
    <source>
        <dbReference type="EMBL" id="OJJ51289.1"/>
    </source>
</evidence>
<feature type="domain" description="Zn(2)-C6 fungal-type" evidence="6">
    <location>
        <begin position="49"/>
        <end position="77"/>
    </location>
</feature>
<reference evidence="8" key="1">
    <citation type="journal article" date="2017" name="Genome Biol.">
        <title>Comparative genomics reveals high biological diversity and specific adaptations in the industrially and medically important fungal genus Aspergillus.</title>
        <authorList>
            <person name="de Vries R.P."/>
            <person name="Riley R."/>
            <person name="Wiebenga A."/>
            <person name="Aguilar-Osorio G."/>
            <person name="Amillis S."/>
            <person name="Uchima C.A."/>
            <person name="Anderluh G."/>
            <person name="Asadollahi M."/>
            <person name="Askin M."/>
            <person name="Barry K."/>
            <person name="Battaglia E."/>
            <person name="Bayram O."/>
            <person name="Benocci T."/>
            <person name="Braus-Stromeyer S.A."/>
            <person name="Caldana C."/>
            <person name="Canovas D."/>
            <person name="Cerqueira G.C."/>
            <person name="Chen F."/>
            <person name="Chen W."/>
            <person name="Choi C."/>
            <person name="Clum A."/>
            <person name="Dos Santos R.A."/>
            <person name="Damasio A.R."/>
            <person name="Diallinas G."/>
            <person name="Emri T."/>
            <person name="Fekete E."/>
            <person name="Flipphi M."/>
            <person name="Freyberg S."/>
            <person name="Gallo A."/>
            <person name="Gournas C."/>
            <person name="Habgood R."/>
            <person name="Hainaut M."/>
            <person name="Harispe M.L."/>
            <person name="Henrissat B."/>
            <person name="Hilden K.S."/>
            <person name="Hope R."/>
            <person name="Hossain A."/>
            <person name="Karabika E."/>
            <person name="Karaffa L."/>
            <person name="Karanyi Z."/>
            <person name="Krasevec N."/>
            <person name="Kuo A."/>
            <person name="Kusch H."/>
            <person name="LaButti K."/>
            <person name="Lagendijk E.L."/>
            <person name="Lapidus A."/>
            <person name="Levasseur A."/>
            <person name="Lindquist E."/>
            <person name="Lipzen A."/>
            <person name="Logrieco A.F."/>
            <person name="MacCabe A."/>
            <person name="Maekelae M.R."/>
            <person name="Malavazi I."/>
            <person name="Melin P."/>
            <person name="Meyer V."/>
            <person name="Mielnichuk N."/>
            <person name="Miskei M."/>
            <person name="Molnar A.P."/>
            <person name="Mule G."/>
            <person name="Ngan C.Y."/>
            <person name="Orejas M."/>
            <person name="Orosz E."/>
            <person name="Ouedraogo J.P."/>
            <person name="Overkamp K.M."/>
            <person name="Park H.-S."/>
            <person name="Perrone G."/>
            <person name="Piumi F."/>
            <person name="Punt P.J."/>
            <person name="Ram A.F."/>
            <person name="Ramon A."/>
            <person name="Rauscher S."/>
            <person name="Record E."/>
            <person name="Riano-Pachon D.M."/>
            <person name="Robert V."/>
            <person name="Roehrig J."/>
            <person name="Ruller R."/>
            <person name="Salamov A."/>
            <person name="Salih N.S."/>
            <person name="Samson R.A."/>
            <person name="Sandor E."/>
            <person name="Sanguinetti M."/>
            <person name="Schuetze T."/>
            <person name="Sepcic K."/>
            <person name="Shelest E."/>
            <person name="Sherlock G."/>
            <person name="Sophianopoulou V."/>
            <person name="Squina F.M."/>
            <person name="Sun H."/>
            <person name="Susca A."/>
            <person name="Todd R.B."/>
            <person name="Tsang A."/>
            <person name="Unkles S.E."/>
            <person name="van de Wiele N."/>
            <person name="van Rossen-Uffink D."/>
            <person name="Oliveira J.V."/>
            <person name="Vesth T.C."/>
            <person name="Visser J."/>
            <person name="Yu J.-H."/>
            <person name="Zhou M."/>
            <person name="Andersen M.R."/>
            <person name="Archer D.B."/>
            <person name="Baker S.E."/>
            <person name="Benoit I."/>
            <person name="Brakhage A.A."/>
            <person name="Braus G.H."/>
            <person name="Fischer R."/>
            <person name="Frisvad J.C."/>
            <person name="Goldman G.H."/>
            <person name="Houbraken J."/>
            <person name="Oakley B."/>
            <person name="Pocsi I."/>
            <person name="Scazzocchio C."/>
            <person name="Seiboth B."/>
            <person name="vanKuyk P.A."/>
            <person name="Wortman J."/>
            <person name="Dyer P.S."/>
            <person name="Grigoriev I.V."/>
        </authorList>
    </citation>
    <scope>NUCLEOTIDE SEQUENCE [LARGE SCALE GENOMIC DNA]</scope>
    <source>
        <strain evidence="8">CBS 506.65</strain>
    </source>
</reference>
<proteinExistence type="predicted"/>
<evidence type="ECO:0000256" key="5">
    <source>
        <dbReference type="SAM" id="MobiDB-lite"/>
    </source>
</evidence>
<dbReference type="EMBL" id="KV878336">
    <property type="protein sequence ID" value="OJJ51289.1"/>
    <property type="molecule type" value="Genomic_DNA"/>
</dbReference>
<dbReference type="Gene3D" id="4.10.240.10">
    <property type="entry name" value="Zn(2)-C6 fungal-type DNA-binding domain"/>
    <property type="match status" value="1"/>
</dbReference>